<dbReference type="InterPro" id="IPR002156">
    <property type="entry name" value="RNaseH_domain"/>
</dbReference>
<dbReference type="Proteomes" id="UP000315589">
    <property type="component" value="Unassembled WGS sequence"/>
</dbReference>
<dbReference type="GO" id="GO:0004523">
    <property type="term" value="F:RNA-DNA hybrid ribonuclease activity"/>
    <property type="evidence" value="ECO:0007669"/>
    <property type="project" value="InterPro"/>
</dbReference>
<dbReference type="CDD" id="cd09279">
    <property type="entry name" value="RNase_HI_like"/>
    <property type="match status" value="1"/>
</dbReference>
<evidence type="ECO:0000313" key="3">
    <source>
        <dbReference type="Proteomes" id="UP000315589"/>
    </source>
</evidence>
<reference evidence="2 3" key="1">
    <citation type="submission" date="2017-07" db="EMBL/GenBank/DDBJ databases">
        <title>Mechanisms for carbon and nitrogen cycling indicate functional differentiation within the Candidate Phyla Radiation.</title>
        <authorList>
            <person name="Danczak R.E."/>
            <person name="Johnston M.D."/>
            <person name="Kenah C."/>
            <person name="Slattery M."/>
            <person name="Wrighton K.C."/>
            <person name="Wilkins M.J."/>
        </authorList>
    </citation>
    <scope>NUCLEOTIDE SEQUENCE [LARGE SCALE GENOMIC DNA]</scope>
    <source>
        <strain evidence="2">Licking1014_85</strain>
    </source>
</reference>
<dbReference type="AlphaFoldDB" id="A0A554LJN7"/>
<dbReference type="Gene3D" id="3.30.420.10">
    <property type="entry name" value="Ribonuclease H-like superfamily/Ribonuclease H"/>
    <property type="match status" value="1"/>
</dbReference>
<dbReference type="SUPFAM" id="SSF53098">
    <property type="entry name" value="Ribonuclease H-like"/>
    <property type="match status" value="1"/>
</dbReference>
<protein>
    <submittedName>
        <fullName evidence="2">Ribonuclease HI</fullName>
    </submittedName>
</protein>
<dbReference type="PROSITE" id="PS50879">
    <property type="entry name" value="RNASE_H_1"/>
    <property type="match status" value="1"/>
</dbReference>
<organism evidence="2 3">
    <name type="scientific">Candidatus Berkelbacteria bacterium Licking1014_85</name>
    <dbReference type="NCBI Taxonomy" id="2017148"/>
    <lineage>
        <taxon>Bacteria</taxon>
        <taxon>Candidatus Berkelbacteria</taxon>
    </lineage>
</organism>
<dbReference type="PANTHER" id="PTHR46387">
    <property type="entry name" value="POLYNUCLEOTIDYL TRANSFERASE, RIBONUCLEASE H-LIKE SUPERFAMILY PROTEIN"/>
    <property type="match status" value="1"/>
</dbReference>
<evidence type="ECO:0000259" key="1">
    <source>
        <dbReference type="PROSITE" id="PS50879"/>
    </source>
</evidence>
<dbReference type="InterPro" id="IPR036397">
    <property type="entry name" value="RNaseH_sf"/>
</dbReference>
<dbReference type="Pfam" id="PF13456">
    <property type="entry name" value="RVT_3"/>
    <property type="match status" value="1"/>
</dbReference>
<dbReference type="InterPro" id="IPR012337">
    <property type="entry name" value="RNaseH-like_sf"/>
</dbReference>
<name>A0A554LJN7_9BACT</name>
<sequence length="144" mass="16285">MVNMTLIIFTDGGARGNPGPAGIGIVFYINGNIIAKLKKYIGEATNNIAEYTAVIFALDWVIENKPSADSIEFNLDSQLVVEQLNGNYKVKQDHLKKLHNEVQQKTQKIQQLYQPNISIKFFHIERSQNKIADKLVNLVLDEKK</sequence>
<comment type="caution">
    <text evidence="2">The sequence shown here is derived from an EMBL/GenBank/DDBJ whole genome shotgun (WGS) entry which is preliminary data.</text>
</comment>
<accession>A0A554LJN7</accession>
<dbReference type="GO" id="GO:0003676">
    <property type="term" value="F:nucleic acid binding"/>
    <property type="evidence" value="ECO:0007669"/>
    <property type="project" value="InterPro"/>
</dbReference>
<proteinExistence type="predicted"/>
<dbReference type="EMBL" id="VMGI01000043">
    <property type="protein sequence ID" value="TSC92859.1"/>
    <property type="molecule type" value="Genomic_DNA"/>
</dbReference>
<evidence type="ECO:0000313" key="2">
    <source>
        <dbReference type="EMBL" id="TSC92859.1"/>
    </source>
</evidence>
<feature type="domain" description="RNase H type-1" evidence="1">
    <location>
        <begin position="2"/>
        <end position="141"/>
    </location>
</feature>
<dbReference type="PANTHER" id="PTHR46387:SF2">
    <property type="entry name" value="RIBONUCLEASE HI"/>
    <property type="match status" value="1"/>
</dbReference>
<gene>
    <name evidence="2" type="ORF">CEN91_355</name>
</gene>